<reference evidence="1" key="2">
    <citation type="submission" date="2014-03" db="EMBL/GenBank/DDBJ databases">
        <title>The whipworm genome and dual-species transcriptomics of an intimate host-pathogen interaction.</title>
        <authorList>
            <person name="Foth B.J."/>
            <person name="Tsai I.J."/>
            <person name="Reid A.J."/>
            <person name="Bancroft A.J."/>
            <person name="Nichol S."/>
            <person name="Tracey A."/>
            <person name="Holroyd N."/>
            <person name="Cotton J.A."/>
            <person name="Stanley E.J."/>
            <person name="Zarowiecki M."/>
            <person name="Liu J.Z."/>
            <person name="Huckvale T."/>
            <person name="Cooper P.J."/>
            <person name="Grencis R.K."/>
            <person name="Berriman M."/>
        </authorList>
    </citation>
    <scope>NUCLEOTIDE SEQUENCE [LARGE SCALE GENOMIC DNA]</scope>
    <source>
        <strain evidence="1">Edinburgh</strain>
    </source>
</reference>
<protein>
    <submittedName>
        <fullName evidence="2 3">Uncharacterized protein</fullName>
    </submittedName>
</protein>
<reference evidence="2" key="3">
    <citation type="submission" date="2019-12" db="UniProtKB">
        <authorList>
            <consortium name="WormBaseParasite"/>
        </authorList>
    </citation>
    <scope>IDENTIFICATION</scope>
</reference>
<accession>A0A5S6QIG1</accession>
<evidence type="ECO:0000313" key="1">
    <source>
        <dbReference type="Proteomes" id="UP000046395"/>
    </source>
</evidence>
<dbReference type="Proteomes" id="UP000046395">
    <property type="component" value="Unassembled WGS sequence"/>
</dbReference>
<reference evidence="1" key="1">
    <citation type="submission" date="2013-11" db="EMBL/GenBank/DDBJ databases">
        <authorList>
            <person name="Aslett M."/>
        </authorList>
    </citation>
    <scope>NUCLEOTIDE SEQUENCE [LARGE SCALE GENOMIC DNA]</scope>
    <source>
        <strain evidence="1">Edinburgh</strain>
    </source>
</reference>
<evidence type="ECO:0000313" key="3">
    <source>
        <dbReference type="WBParaSite" id="TMUE_2000006955.2"/>
    </source>
</evidence>
<proteinExistence type="predicted"/>
<dbReference type="WBParaSite" id="TMUE_2000006955.2">
    <property type="protein sequence ID" value="TMUE_2000006955.2"/>
    <property type="gene ID" value="WBGene00286050"/>
</dbReference>
<keyword evidence="1" id="KW-1185">Reference proteome</keyword>
<name>A0A5S6QIG1_TRIMR</name>
<dbReference type="AlphaFoldDB" id="A0A5S6QIG1"/>
<sequence length="75" mass="8563">MYCFCHIRGVSREAFTPRWEACKLREGMVAKSPFRQTCRPMNGVENFKKGPVRQLVLRALAEPVFPHGRTSASSH</sequence>
<dbReference type="WBParaSite" id="TMUE_2000006955.1">
    <property type="protein sequence ID" value="TMUE_2000006955.1"/>
    <property type="gene ID" value="WBGene00286050"/>
</dbReference>
<organism evidence="1 2">
    <name type="scientific">Trichuris muris</name>
    <name type="common">Mouse whipworm</name>
    <dbReference type="NCBI Taxonomy" id="70415"/>
    <lineage>
        <taxon>Eukaryota</taxon>
        <taxon>Metazoa</taxon>
        <taxon>Ecdysozoa</taxon>
        <taxon>Nematoda</taxon>
        <taxon>Enoplea</taxon>
        <taxon>Dorylaimia</taxon>
        <taxon>Trichinellida</taxon>
        <taxon>Trichuridae</taxon>
        <taxon>Trichuris</taxon>
    </lineage>
</organism>
<evidence type="ECO:0000313" key="2">
    <source>
        <dbReference type="WBParaSite" id="TMUE_2000006955.1"/>
    </source>
</evidence>